<dbReference type="CDD" id="cd03386">
    <property type="entry name" value="PAP2_Aur1_like"/>
    <property type="match status" value="1"/>
</dbReference>
<dbReference type="GO" id="GO:0016020">
    <property type="term" value="C:membrane"/>
    <property type="evidence" value="ECO:0007669"/>
    <property type="project" value="UniProtKB-SubCell"/>
</dbReference>
<accession>A0A9Q6N5L6</accession>
<evidence type="ECO:0000313" key="4">
    <source>
        <dbReference type="Proteomes" id="UP000248188"/>
    </source>
</evidence>
<keyword evidence="1" id="KW-0472">Membrane</keyword>
<gene>
    <name evidence="3" type="ORF">DMX08_30675</name>
</gene>
<sequence length="207" mass="22934">MSNPLPSPTPRANYRQTLVALLGLLLGLSIFIGVQRLITPRYTWVTPLDEWIPFIAQSWWLYVLFFPFVLLAATYASAEAFRAFKNATGMAFAIALLCFWLFPEHLPRPDLGNLDNAFLHQRLSRMWQLDLASNGCPSLHVAVTCLACRALWSHPGKWLIGITGLLICLSTLTLKQHTLLDVAGGLLLALACALATQRQGTHARVPA</sequence>
<reference evidence="3 4" key="1">
    <citation type="submission" date="2018-06" db="EMBL/GenBank/DDBJ databases">
        <title>Pseudomonas diversity within urban Lake Michigan freshwaters.</title>
        <authorList>
            <person name="Batrich M."/>
            <person name="Hatzopoulos T."/>
            <person name="Putonti C."/>
        </authorList>
    </citation>
    <scope>NUCLEOTIDE SEQUENCE [LARGE SCALE GENOMIC DNA]</scope>
    <source>
        <strain evidence="3 4">MB-090624</strain>
    </source>
</reference>
<feature type="transmembrane region" description="Helical" evidence="1">
    <location>
        <begin position="18"/>
        <end position="38"/>
    </location>
</feature>
<keyword evidence="1" id="KW-1133">Transmembrane helix</keyword>
<feature type="transmembrane region" description="Helical" evidence="1">
    <location>
        <begin position="83"/>
        <end position="102"/>
    </location>
</feature>
<dbReference type="AlphaFoldDB" id="A0A9Q6N5L6"/>
<proteinExistence type="predicted"/>
<dbReference type="SUPFAM" id="SSF48317">
    <property type="entry name" value="Acid phosphatase/Vanadium-dependent haloperoxidase"/>
    <property type="match status" value="1"/>
</dbReference>
<protein>
    <submittedName>
        <fullName evidence="3">Inositol phosphorylceramide synthase</fullName>
    </submittedName>
</protein>
<feature type="transmembrane region" description="Helical" evidence="1">
    <location>
        <begin position="58"/>
        <end position="76"/>
    </location>
</feature>
<keyword evidence="1" id="KW-0812">Transmembrane</keyword>
<evidence type="ECO:0000259" key="2">
    <source>
        <dbReference type="Pfam" id="PF14378"/>
    </source>
</evidence>
<organism evidence="3 4">
    <name type="scientific">Pseudomonas protegens</name>
    <dbReference type="NCBI Taxonomy" id="380021"/>
    <lineage>
        <taxon>Bacteria</taxon>
        <taxon>Pseudomonadati</taxon>
        <taxon>Pseudomonadota</taxon>
        <taxon>Gammaproteobacteria</taxon>
        <taxon>Pseudomonadales</taxon>
        <taxon>Pseudomonadaceae</taxon>
        <taxon>Pseudomonas</taxon>
    </lineage>
</organism>
<dbReference type="Pfam" id="PF14378">
    <property type="entry name" value="PAP2_3"/>
    <property type="match status" value="1"/>
</dbReference>
<dbReference type="EMBL" id="QJRN01000038">
    <property type="protein sequence ID" value="PYC28031.1"/>
    <property type="molecule type" value="Genomic_DNA"/>
</dbReference>
<feature type="domain" description="Inositolphosphotransferase Aur1/Ipt1" evidence="2">
    <location>
        <begin position="60"/>
        <end position="193"/>
    </location>
</feature>
<dbReference type="InterPro" id="IPR026841">
    <property type="entry name" value="Aur1/Ipt1"/>
</dbReference>
<name>A0A9Q6N5L6_9PSED</name>
<comment type="caution">
    <text evidence="3">The sequence shown here is derived from an EMBL/GenBank/DDBJ whole genome shotgun (WGS) entry which is preliminary data.</text>
</comment>
<dbReference type="InterPro" id="IPR036938">
    <property type="entry name" value="PAP2/HPO_sf"/>
</dbReference>
<dbReference type="Proteomes" id="UP000248188">
    <property type="component" value="Unassembled WGS sequence"/>
</dbReference>
<evidence type="ECO:0000313" key="3">
    <source>
        <dbReference type="EMBL" id="PYC28031.1"/>
    </source>
</evidence>
<dbReference type="RefSeq" id="WP_110653757.1">
    <property type="nucleotide sequence ID" value="NZ_JAUTCL010000010.1"/>
</dbReference>
<evidence type="ECO:0000256" key="1">
    <source>
        <dbReference type="SAM" id="Phobius"/>
    </source>
</evidence>